<dbReference type="InterPro" id="IPR004211">
    <property type="entry name" value="Endonuclease_7"/>
</dbReference>
<dbReference type="Gene3D" id="3.40.1800.10">
    <property type="entry name" value="His-Me finger endonucleases"/>
    <property type="match status" value="1"/>
</dbReference>
<dbReference type="EMBL" id="LR797357">
    <property type="protein sequence ID" value="CAB4205307.1"/>
    <property type="molecule type" value="Genomic_DNA"/>
</dbReference>
<sequence>MATSGTYSWSMESEKVCSVCKLTKSLDQFYTNNAVKDKKSSRCKECDSAKCKRWVSQNKEKRAESSKKWQSINKESQTKKKREWCAVNKDKVRAHWLKKGYGMTPDDYNALFEQQDGRCLGCMTHQSELSKPLFVDHKHSTGAIRGLLCQSCNTALGCAKDDPIILGYLIDYLKGTK</sequence>
<keyword evidence="2" id="KW-0378">Hydrolase</keyword>
<dbReference type="EMBL" id="LR797251">
    <property type="protein sequence ID" value="CAB4196468.1"/>
    <property type="molecule type" value="Genomic_DNA"/>
</dbReference>
<evidence type="ECO:0000313" key="4">
    <source>
        <dbReference type="EMBL" id="CAB4205307.1"/>
    </source>
</evidence>
<evidence type="ECO:0000313" key="3">
    <source>
        <dbReference type="EMBL" id="CAB4196468.1"/>
    </source>
</evidence>
<keyword evidence="2" id="KW-0540">Nuclease</keyword>
<gene>
    <name evidence="3" type="ORF">UFOVP1292_72</name>
    <name evidence="4" type="ORF">UFOVP1411_63</name>
    <name evidence="1" type="ORF">UFOVP859_23</name>
    <name evidence="2" type="ORF">UFOVP882_20</name>
</gene>
<accession>A0A6J5PH37</accession>
<protein>
    <submittedName>
        <fullName evidence="2">Recombination endonuclease VII</fullName>
    </submittedName>
</protein>
<dbReference type="EMBL" id="LR796826">
    <property type="protein sequence ID" value="CAB4168465.1"/>
    <property type="molecule type" value="Genomic_DNA"/>
</dbReference>
<name>A0A6J5PH37_9CAUD</name>
<evidence type="ECO:0000313" key="1">
    <source>
        <dbReference type="EMBL" id="CAB4167498.1"/>
    </source>
</evidence>
<dbReference type="InterPro" id="IPR044925">
    <property type="entry name" value="His-Me_finger_sf"/>
</dbReference>
<dbReference type="InterPro" id="IPR038563">
    <property type="entry name" value="Endonuclease_7_sf"/>
</dbReference>
<proteinExistence type="predicted"/>
<keyword evidence="2" id="KW-0255">Endonuclease</keyword>
<dbReference type="SUPFAM" id="SSF54060">
    <property type="entry name" value="His-Me finger endonucleases"/>
    <property type="match status" value="1"/>
</dbReference>
<organism evidence="2">
    <name type="scientific">uncultured Caudovirales phage</name>
    <dbReference type="NCBI Taxonomy" id="2100421"/>
    <lineage>
        <taxon>Viruses</taxon>
        <taxon>Duplodnaviria</taxon>
        <taxon>Heunggongvirae</taxon>
        <taxon>Uroviricota</taxon>
        <taxon>Caudoviricetes</taxon>
        <taxon>Peduoviridae</taxon>
        <taxon>Maltschvirus</taxon>
        <taxon>Maltschvirus maltsch</taxon>
    </lineage>
</organism>
<dbReference type="GO" id="GO:0004519">
    <property type="term" value="F:endonuclease activity"/>
    <property type="evidence" value="ECO:0007669"/>
    <property type="project" value="UniProtKB-KW"/>
</dbReference>
<reference evidence="2" key="1">
    <citation type="submission" date="2020-05" db="EMBL/GenBank/DDBJ databases">
        <authorList>
            <person name="Chiriac C."/>
            <person name="Salcher M."/>
            <person name="Ghai R."/>
            <person name="Kavagutti S V."/>
        </authorList>
    </citation>
    <scope>NUCLEOTIDE SEQUENCE</scope>
</reference>
<dbReference type="Pfam" id="PF02945">
    <property type="entry name" value="Endonuclease_7"/>
    <property type="match status" value="1"/>
</dbReference>
<dbReference type="EMBL" id="LR796816">
    <property type="protein sequence ID" value="CAB4167498.1"/>
    <property type="molecule type" value="Genomic_DNA"/>
</dbReference>
<evidence type="ECO:0000313" key="2">
    <source>
        <dbReference type="EMBL" id="CAB4168465.1"/>
    </source>
</evidence>